<name>A0A1F7H1A8_9BACT</name>
<protein>
    <submittedName>
        <fullName evidence="2">Uncharacterized protein</fullName>
    </submittedName>
</protein>
<sequence>MRPLRRPDDETRDSLLAQILGVDFDPTREYTPGEIIQMGVDAARHMVQGLFENPHTGLEDPKLDTEIPDEQPISTSEGGDPENDV</sequence>
<feature type="region of interest" description="Disordered" evidence="1">
    <location>
        <begin position="51"/>
        <end position="85"/>
    </location>
</feature>
<dbReference type="AlphaFoldDB" id="A0A1F7H1A8"/>
<gene>
    <name evidence="2" type="ORF">A3C24_01160</name>
</gene>
<comment type="caution">
    <text evidence="2">The sequence shown here is derived from an EMBL/GenBank/DDBJ whole genome shotgun (WGS) entry which is preliminary data.</text>
</comment>
<dbReference type="Proteomes" id="UP000177159">
    <property type="component" value="Unassembled WGS sequence"/>
</dbReference>
<dbReference type="EMBL" id="MFZM01000004">
    <property type="protein sequence ID" value="OGK24714.1"/>
    <property type="molecule type" value="Genomic_DNA"/>
</dbReference>
<accession>A0A1F7H1A8</accession>
<reference evidence="2 3" key="1">
    <citation type="journal article" date="2016" name="Nat. Commun.">
        <title>Thousands of microbial genomes shed light on interconnected biogeochemical processes in an aquifer system.</title>
        <authorList>
            <person name="Anantharaman K."/>
            <person name="Brown C.T."/>
            <person name="Hug L.A."/>
            <person name="Sharon I."/>
            <person name="Castelle C.J."/>
            <person name="Probst A.J."/>
            <person name="Thomas B.C."/>
            <person name="Singh A."/>
            <person name="Wilkins M.J."/>
            <person name="Karaoz U."/>
            <person name="Brodie E.L."/>
            <person name="Williams K.H."/>
            <person name="Hubbard S.S."/>
            <person name="Banfield J.F."/>
        </authorList>
    </citation>
    <scope>NUCLEOTIDE SEQUENCE [LARGE SCALE GENOMIC DNA]</scope>
</reference>
<evidence type="ECO:0000256" key="1">
    <source>
        <dbReference type="SAM" id="MobiDB-lite"/>
    </source>
</evidence>
<organism evidence="2 3">
    <name type="scientific">Candidatus Roizmanbacteria bacterium RIFCSPHIGHO2_02_FULL_37_24</name>
    <dbReference type="NCBI Taxonomy" id="1802037"/>
    <lineage>
        <taxon>Bacteria</taxon>
        <taxon>Candidatus Roizmaniibacteriota</taxon>
    </lineage>
</organism>
<evidence type="ECO:0000313" key="2">
    <source>
        <dbReference type="EMBL" id="OGK24714.1"/>
    </source>
</evidence>
<proteinExistence type="predicted"/>
<evidence type="ECO:0000313" key="3">
    <source>
        <dbReference type="Proteomes" id="UP000177159"/>
    </source>
</evidence>